<dbReference type="InterPro" id="IPR002371">
    <property type="entry name" value="FlgK"/>
</dbReference>
<dbReference type="Pfam" id="PF06429">
    <property type="entry name" value="Flg_bbr_C"/>
    <property type="match status" value="1"/>
</dbReference>
<keyword evidence="9" id="KW-0966">Cell projection</keyword>
<evidence type="ECO:0000259" key="8">
    <source>
        <dbReference type="Pfam" id="PF22638"/>
    </source>
</evidence>
<dbReference type="InterPro" id="IPR019776">
    <property type="entry name" value="Flagellar_basal_body_rod_CS"/>
</dbReference>
<dbReference type="InterPro" id="IPR010930">
    <property type="entry name" value="Flg_bb/hook_C_dom"/>
</dbReference>
<evidence type="ECO:0000256" key="4">
    <source>
        <dbReference type="ARBA" id="ARBA00016244"/>
    </source>
</evidence>
<dbReference type="InterPro" id="IPR053927">
    <property type="entry name" value="FlgK_helical"/>
</dbReference>
<dbReference type="SUPFAM" id="SSF64518">
    <property type="entry name" value="Phase 1 flagellin"/>
    <property type="match status" value="1"/>
</dbReference>
<comment type="subcellular location">
    <subcellularLocation>
        <location evidence="1">Bacterial flagellum</location>
    </subcellularLocation>
    <subcellularLocation>
        <location evidence="2">Secreted</location>
    </subcellularLocation>
</comment>
<dbReference type="GO" id="GO:0009424">
    <property type="term" value="C:bacterial-type flagellum hook"/>
    <property type="evidence" value="ECO:0007669"/>
    <property type="project" value="InterPro"/>
</dbReference>
<dbReference type="EMBL" id="FNOM01000001">
    <property type="protein sequence ID" value="SDW15939.1"/>
    <property type="molecule type" value="Genomic_DNA"/>
</dbReference>
<reference evidence="9 10" key="1">
    <citation type="submission" date="2016-10" db="EMBL/GenBank/DDBJ databases">
        <authorList>
            <person name="de Groot N.N."/>
        </authorList>
    </citation>
    <scope>NUCLEOTIDE SEQUENCE [LARGE SCALE GENOMIC DNA]</scope>
    <source>
        <strain evidence="9 10">CGMCC 1.8894</strain>
    </source>
</reference>
<accession>A0A1H2RB90</accession>
<evidence type="ECO:0000313" key="9">
    <source>
        <dbReference type="EMBL" id="SDW15939.1"/>
    </source>
</evidence>
<evidence type="ECO:0000313" key="10">
    <source>
        <dbReference type="Proteomes" id="UP000198539"/>
    </source>
</evidence>
<feature type="domain" description="Flagellar hook-associated protein FlgK helical" evidence="8">
    <location>
        <begin position="98"/>
        <end position="307"/>
    </location>
</feature>
<protein>
    <recommendedName>
        <fullName evidence="4">Flagellar hook-associated protein 1</fullName>
    </recommendedName>
</protein>
<dbReference type="GO" id="GO:0044780">
    <property type="term" value="P:bacterial-type flagellum assembly"/>
    <property type="evidence" value="ECO:0007669"/>
    <property type="project" value="InterPro"/>
</dbReference>
<keyword evidence="9" id="KW-0282">Flagellum</keyword>
<comment type="similarity">
    <text evidence="3">Belongs to the flagella basal body rod proteins family.</text>
</comment>
<sequence length="477" mass="50067">MTLSYALNAAVSGLSAVSRGIQAVSTNVANAATDDYGVRSLVLASRPNTSGVRIASVDRALDQGLLELRRQAHAGAAGTGMLQEFWQALDRQIGTPDHAGSLTQRISGLAFALQDAAANSESGAKLANVRRAADAIVQKIQDTESYIQKQRMAADQAIGQNVESLNAGLQKVEALNKSIRRAVAEGRDALGLMDMRQAVVSSLSEIVPITEIKREGGRIELMTTGGLVLLDHKPAVFGFAPARALDSTMTAAGGELSGLTVNGHEISLTSTRIAGGTLAAAIDMRDTLAPDAQMRLDTLAQDLVNRFADPLIDPTLPTNQPGLFTIDGAVATPVELAGSAGRLKLNPLIAAANGEADWRLRSGMGATTPAPTGETTLLLRLGDALETRKPLTPGSPAHSVLGHTTAFASHIGSASYSAEISHSYAAGRDSELLELIKRGGVDTDAEMQKLLRLEQAYAANARVIQAVDEMMRTILEI</sequence>
<keyword evidence="6" id="KW-0975">Bacterial flagellum</keyword>
<keyword evidence="5" id="KW-0964">Secreted</keyword>
<dbReference type="RefSeq" id="WP_092884556.1">
    <property type="nucleotide sequence ID" value="NZ_CP061498.1"/>
</dbReference>
<dbReference type="PANTHER" id="PTHR30033:SF2">
    <property type="entry name" value="FLAGELLAR HOOK PROTEIN"/>
    <property type="match status" value="1"/>
</dbReference>
<evidence type="ECO:0000259" key="7">
    <source>
        <dbReference type="Pfam" id="PF06429"/>
    </source>
</evidence>
<gene>
    <name evidence="9" type="ORF">SAMN04488238_101234</name>
</gene>
<dbReference type="PANTHER" id="PTHR30033">
    <property type="entry name" value="FLAGELLAR HOOK-ASSOCIATED PROTEIN 1"/>
    <property type="match status" value="1"/>
</dbReference>
<dbReference type="GO" id="GO:0005576">
    <property type="term" value="C:extracellular region"/>
    <property type="evidence" value="ECO:0007669"/>
    <property type="project" value="UniProtKB-SubCell"/>
</dbReference>
<evidence type="ECO:0000256" key="1">
    <source>
        <dbReference type="ARBA" id="ARBA00004365"/>
    </source>
</evidence>
<feature type="domain" description="Flagellar basal-body/hook protein C-terminal" evidence="7">
    <location>
        <begin position="440"/>
        <end position="476"/>
    </location>
</feature>
<organism evidence="9 10">
    <name type="scientific">Roseicitreum antarcticum</name>
    <dbReference type="NCBI Taxonomy" id="564137"/>
    <lineage>
        <taxon>Bacteria</taxon>
        <taxon>Pseudomonadati</taxon>
        <taxon>Pseudomonadota</taxon>
        <taxon>Alphaproteobacteria</taxon>
        <taxon>Rhodobacterales</taxon>
        <taxon>Paracoccaceae</taxon>
        <taxon>Roseicitreum</taxon>
    </lineage>
</organism>
<evidence type="ECO:0000256" key="3">
    <source>
        <dbReference type="ARBA" id="ARBA00009677"/>
    </source>
</evidence>
<proteinExistence type="inferred from homology"/>
<dbReference type="NCBIfam" id="TIGR02492">
    <property type="entry name" value="flgK_ends"/>
    <property type="match status" value="1"/>
</dbReference>
<evidence type="ECO:0000256" key="2">
    <source>
        <dbReference type="ARBA" id="ARBA00004613"/>
    </source>
</evidence>
<dbReference type="PROSITE" id="PS00588">
    <property type="entry name" value="FLAGELLA_BB_ROD"/>
    <property type="match status" value="1"/>
</dbReference>
<keyword evidence="10" id="KW-1185">Reference proteome</keyword>
<dbReference type="Pfam" id="PF22638">
    <property type="entry name" value="FlgK_D1"/>
    <property type="match status" value="1"/>
</dbReference>
<evidence type="ECO:0000256" key="6">
    <source>
        <dbReference type="ARBA" id="ARBA00023143"/>
    </source>
</evidence>
<dbReference type="GO" id="GO:0005198">
    <property type="term" value="F:structural molecule activity"/>
    <property type="evidence" value="ECO:0007669"/>
    <property type="project" value="InterPro"/>
</dbReference>
<keyword evidence="9" id="KW-0969">Cilium</keyword>
<dbReference type="OrthoDB" id="7181295at2"/>
<dbReference type="Proteomes" id="UP000198539">
    <property type="component" value="Unassembled WGS sequence"/>
</dbReference>
<dbReference type="AlphaFoldDB" id="A0A1H2RB90"/>
<evidence type="ECO:0000256" key="5">
    <source>
        <dbReference type="ARBA" id="ARBA00022525"/>
    </source>
</evidence>
<dbReference type="STRING" id="564137.SAMN04488238_101234"/>
<name>A0A1H2RB90_9RHOB</name>